<dbReference type="Pfam" id="PF02730">
    <property type="entry name" value="AFOR_N"/>
    <property type="match status" value="1"/>
</dbReference>
<dbReference type="Pfam" id="PF01314">
    <property type="entry name" value="AFOR_C"/>
    <property type="match status" value="1"/>
</dbReference>
<evidence type="ECO:0000256" key="3">
    <source>
        <dbReference type="ARBA" id="ARBA00022485"/>
    </source>
</evidence>
<dbReference type="Gene3D" id="3.60.9.10">
    <property type="entry name" value="Aldehyde ferredoxin oxidoreductase, N-terminal domain"/>
    <property type="match status" value="1"/>
</dbReference>
<evidence type="ECO:0000259" key="9">
    <source>
        <dbReference type="SMART" id="SM00790"/>
    </source>
</evidence>
<sequence length="612" mass="67648">MKRINYKILWVNLTDKKLHEEVITDNILRQYLGGYGLGARILFNHIKPQCDPLGPWNILGFVPGVLTGTPAVGGYRYTVVGKSPLTGGWGDANSGGDFGPKLRKTGYDAIFVEGVAEEPVYILIEDQKVQILSAKELWGKTTYETEDLLRKQYGEEIGIACIGPAGEKQSRIAAIINNEGRAAARSGLGAVMGSKRLKAVVVKGTKEVFVHDRQKAREVEKRCAKGLTGHVVMLREFGTPAIFVRCVQVGDAPIKNWAGVPEDFPHPEKIGAEAVKARQKKRFSCYRCPIGCGGRMKAPIGPYSYSSKVHKPEYETLAMFGSNCLNADLESIIMINDICNSYGLDTISTGACVAMAIECFENGILNEKDTEGLELKWGNSQAIVEFVWKIAKREGIGDLFADGVRIAAEKLGQGAEKFAMHVGGQEIPAHDPKYGFNWALAYRMDATPARHTQGPGMPVAGIPMPELNRTSQTGMQPAYKLGMCLTHVINSLGMCLFVFWAYPHGDFLLDTINAITGWDVSYEELFVTGERIANIRHIFNLREGLSPFSFKFPDRIAGRPPKDRGPLKGVTINEMIMDKEFFEVMEWDFETAKPSRKKLLELGLEDIANFIL</sequence>
<name>A0A7C2K590_UNCW3</name>
<dbReference type="GO" id="GO:0046872">
    <property type="term" value="F:metal ion binding"/>
    <property type="evidence" value="ECO:0007669"/>
    <property type="project" value="UniProtKB-KW"/>
</dbReference>
<keyword evidence="4" id="KW-0479">Metal-binding</keyword>
<feature type="domain" description="Aldehyde ferredoxin oxidoreductase N-terminal" evidence="9">
    <location>
        <begin position="4"/>
        <end position="206"/>
    </location>
</feature>
<reference evidence="10" key="1">
    <citation type="journal article" date="2020" name="mSystems">
        <title>Genome- and Community-Level Interaction Insights into Carbon Utilization and Element Cycling Functions of Hydrothermarchaeota in Hydrothermal Sediment.</title>
        <authorList>
            <person name="Zhou Z."/>
            <person name="Liu Y."/>
            <person name="Xu W."/>
            <person name="Pan J."/>
            <person name="Luo Z.H."/>
            <person name="Li M."/>
        </authorList>
    </citation>
    <scope>NUCLEOTIDE SEQUENCE [LARGE SCALE GENOMIC DNA]</scope>
    <source>
        <strain evidence="10">SpSt-34</strain>
    </source>
</reference>
<dbReference type="InterPro" id="IPR036021">
    <property type="entry name" value="Tungsten_al_ferr_oxy-like_C"/>
</dbReference>
<dbReference type="PANTHER" id="PTHR30038:SF0">
    <property type="entry name" value="TUNGSTEN-CONTAINING ALDEHYDE FERREDOXIN OXIDOREDUCTASE"/>
    <property type="match status" value="1"/>
</dbReference>
<evidence type="ECO:0000256" key="4">
    <source>
        <dbReference type="ARBA" id="ARBA00022723"/>
    </source>
</evidence>
<dbReference type="Gene3D" id="1.10.599.10">
    <property type="entry name" value="Aldehyde Ferredoxin Oxidoreductase Protein, subunit A, domain 3"/>
    <property type="match status" value="1"/>
</dbReference>
<evidence type="ECO:0000256" key="6">
    <source>
        <dbReference type="ARBA" id="ARBA00023004"/>
    </source>
</evidence>
<dbReference type="InterPro" id="IPR036503">
    <property type="entry name" value="Ald_Fedxn_OxRdtase_N_sf"/>
</dbReference>
<keyword evidence="3" id="KW-0004">4Fe-4S</keyword>
<keyword evidence="7" id="KW-0411">Iron-sulfur</keyword>
<dbReference type="EMBL" id="DSOL01000267">
    <property type="protein sequence ID" value="HEN28841.1"/>
    <property type="molecule type" value="Genomic_DNA"/>
</dbReference>
<comment type="cofactor">
    <cofactor evidence="8">
        <name>tungstopterin</name>
        <dbReference type="ChEBI" id="CHEBI:30402"/>
    </cofactor>
</comment>
<evidence type="ECO:0000313" key="10">
    <source>
        <dbReference type="EMBL" id="HEN28841.1"/>
    </source>
</evidence>
<dbReference type="Gene3D" id="1.10.569.10">
    <property type="entry name" value="Aldehyde Ferredoxin Oxidoreductase Protein, subunit A, domain 2"/>
    <property type="match status" value="1"/>
</dbReference>
<dbReference type="GO" id="GO:0016625">
    <property type="term" value="F:oxidoreductase activity, acting on the aldehyde or oxo group of donors, iron-sulfur protein as acceptor"/>
    <property type="evidence" value="ECO:0007669"/>
    <property type="project" value="InterPro"/>
</dbReference>
<comment type="similarity">
    <text evidence="2">Belongs to the AOR/FOR family.</text>
</comment>
<keyword evidence="5" id="KW-0560">Oxidoreductase</keyword>
<dbReference type="AlphaFoldDB" id="A0A7C2K590"/>
<comment type="cofactor">
    <cofactor evidence="1">
        <name>[4Fe-4S] cluster</name>
        <dbReference type="ChEBI" id="CHEBI:49883"/>
    </cofactor>
</comment>
<accession>A0A7C2K590</accession>
<evidence type="ECO:0000256" key="7">
    <source>
        <dbReference type="ARBA" id="ARBA00023014"/>
    </source>
</evidence>
<evidence type="ECO:0000256" key="5">
    <source>
        <dbReference type="ARBA" id="ARBA00023002"/>
    </source>
</evidence>
<dbReference type="PANTHER" id="PTHR30038">
    <property type="entry name" value="ALDEHYDE FERREDOXIN OXIDOREDUCTASE"/>
    <property type="match status" value="1"/>
</dbReference>
<protein>
    <submittedName>
        <fullName evidence="10">Aldehyde ferredoxin oxidoreductase</fullName>
    </submittedName>
</protein>
<dbReference type="InterPro" id="IPR013984">
    <property type="entry name" value="Ald_Fedxn_OxRdtase_dom2"/>
</dbReference>
<organism evidence="10">
    <name type="scientific">candidate division WOR-3 bacterium</name>
    <dbReference type="NCBI Taxonomy" id="2052148"/>
    <lineage>
        <taxon>Bacteria</taxon>
        <taxon>Bacteria division WOR-3</taxon>
    </lineage>
</organism>
<dbReference type="GO" id="GO:0051539">
    <property type="term" value="F:4 iron, 4 sulfur cluster binding"/>
    <property type="evidence" value="ECO:0007669"/>
    <property type="project" value="UniProtKB-KW"/>
</dbReference>
<comment type="caution">
    <text evidence="10">The sequence shown here is derived from an EMBL/GenBank/DDBJ whole genome shotgun (WGS) entry which is preliminary data.</text>
</comment>
<dbReference type="GO" id="GO:0009055">
    <property type="term" value="F:electron transfer activity"/>
    <property type="evidence" value="ECO:0007669"/>
    <property type="project" value="InterPro"/>
</dbReference>
<dbReference type="SUPFAM" id="SSF48310">
    <property type="entry name" value="Aldehyde ferredoxin oxidoreductase, C-terminal domains"/>
    <property type="match status" value="1"/>
</dbReference>
<gene>
    <name evidence="10" type="ORF">ENQ77_09415</name>
</gene>
<evidence type="ECO:0000256" key="8">
    <source>
        <dbReference type="ARBA" id="ARBA00049934"/>
    </source>
</evidence>
<dbReference type="SUPFAM" id="SSF56228">
    <property type="entry name" value="Aldehyde ferredoxin oxidoreductase, N-terminal domain"/>
    <property type="match status" value="1"/>
</dbReference>
<keyword evidence="6" id="KW-0408">Iron</keyword>
<proteinExistence type="inferred from homology"/>
<dbReference type="InterPro" id="IPR013985">
    <property type="entry name" value="Ald_Fedxn_OxRdtase_dom3"/>
</dbReference>
<evidence type="ECO:0000256" key="2">
    <source>
        <dbReference type="ARBA" id="ARBA00011032"/>
    </source>
</evidence>
<dbReference type="InterPro" id="IPR001203">
    <property type="entry name" value="OxRdtase_Ald_Fedxn_C"/>
</dbReference>
<dbReference type="SMART" id="SM00790">
    <property type="entry name" value="AFOR_N"/>
    <property type="match status" value="1"/>
</dbReference>
<dbReference type="InterPro" id="IPR051919">
    <property type="entry name" value="W-dependent_AOR"/>
</dbReference>
<dbReference type="InterPro" id="IPR013983">
    <property type="entry name" value="Ald_Fedxn_OxRdtase_N"/>
</dbReference>
<evidence type="ECO:0000256" key="1">
    <source>
        <dbReference type="ARBA" id="ARBA00001966"/>
    </source>
</evidence>